<organism evidence="2 3">
    <name type="scientific">Anaerocolumna jejuensis DSM 15929</name>
    <dbReference type="NCBI Taxonomy" id="1121322"/>
    <lineage>
        <taxon>Bacteria</taxon>
        <taxon>Bacillati</taxon>
        <taxon>Bacillota</taxon>
        <taxon>Clostridia</taxon>
        <taxon>Lachnospirales</taxon>
        <taxon>Lachnospiraceae</taxon>
        <taxon>Anaerocolumna</taxon>
    </lineage>
</organism>
<reference evidence="2 3" key="1">
    <citation type="submission" date="2016-11" db="EMBL/GenBank/DDBJ databases">
        <authorList>
            <person name="Jaros S."/>
            <person name="Januszkiewicz K."/>
            <person name="Wedrychowicz H."/>
        </authorList>
    </citation>
    <scope>NUCLEOTIDE SEQUENCE [LARGE SCALE GENOMIC DNA]</scope>
    <source>
        <strain evidence="2 3">DSM 15929</strain>
    </source>
</reference>
<feature type="compositionally biased region" description="Basic and acidic residues" evidence="1">
    <location>
        <begin position="118"/>
        <end position="128"/>
    </location>
</feature>
<keyword evidence="2" id="KW-0282">Flagellum</keyword>
<gene>
    <name evidence="2" type="ORF">SAMN02745136_05320</name>
</gene>
<dbReference type="OrthoDB" id="1739831at2"/>
<keyword evidence="2" id="KW-0966">Cell projection</keyword>
<sequence length="144" mass="16603">MDVRNCKSCGRLFNYIGGPSLCPACMKALDDKFDQVKEYIYNHPKAGVQEVAETNDVTTMQIHKWIREERLSFTEDSMVSLECEMCGAAIRTGRFCKNCKDKLSSHFGSLYEQIPEEKKREFKEESTKMRFLQNRNTNKGKGTP</sequence>
<feature type="compositionally biased region" description="Polar residues" evidence="1">
    <location>
        <begin position="133"/>
        <end position="144"/>
    </location>
</feature>
<dbReference type="AlphaFoldDB" id="A0A1M7C2F6"/>
<proteinExistence type="predicted"/>
<evidence type="ECO:0000313" key="2">
    <source>
        <dbReference type="EMBL" id="SHL61425.1"/>
    </source>
</evidence>
<name>A0A1M7C2F6_9FIRM</name>
<dbReference type="Proteomes" id="UP000184386">
    <property type="component" value="Unassembled WGS sequence"/>
</dbReference>
<evidence type="ECO:0000256" key="1">
    <source>
        <dbReference type="SAM" id="MobiDB-lite"/>
    </source>
</evidence>
<keyword evidence="3" id="KW-1185">Reference proteome</keyword>
<dbReference type="STRING" id="1121322.SAMN02745136_05320"/>
<evidence type="ECO:0000313" key="3">
    <source>
        <dbReference type="Proteomes" id="UP000184386"/>
    </source>
</evidence>
<keyword evidence="2" id="KW-0969">Cilium</keyword>
<protein>
    <submittedName>
        <fullName evidence="2">Flagellar operon protein TIGR03826</fullName>
    </submittedName>
</protein>
<dbReference type="RefSeq" id="WP_073280219.1">
    <property type="nucleotide sequence ID" value="NZ_FRAC01000040.1"/>
</dbReference>
<dbReference type="EMBL" id="FRAC01000040">
    <property type="protein sequence ID" value="SHL61425.1"/>
    <property type="molecule type" value="Genomic_DNA"/>
</dbReference>
<accession>A0A1M7C2F6</accession>
<feature type="region of interest" description="Disordered" evidence="1">
    <location>
        <begin position="118"/>
        <end position="144"/>
    </location>
</feature>